<dbReference type="KEGG" id="prf:PeribacterA2_0445"/>
<accession>A0A0S1SU01</accession>
<reference evidence="2" key="1">
    <citation type="submission" date="2015-10" db="EMBL/GenBank/DDBJ databases">
        <title>Analysis of five complete genome sequences for members of the class Peribacteria in the recently recognized Peregrinibacteria bacterial phylum.</title>
        <authorList>
            <person name="Anantharaman K."/>
            <person name="Brown C.T."/>
            <person name="Burstein D."/>
            <person name="Castelle C.J."/>
            <person name="Probst A.J."/>
            <person name="Thomas B.C."/>
            <person name="Williams K.H."/>
            <person name="Banfield J.F."/>
        </authorList>
    </citation>
    <scope>NUCLEOTIDE SEQUENCE [LARGE SCALE GENOMIC DNA]</scope>
</reference>
<dbReference type="AlphaFoldDB" id="A0A0S1SEB8"/>
<dbReference type="EMBL" id="CP013065">
    <property type="protein sequence ID" value="ALM13136.1"/>
    <property type="molecule type" value="Genomic_DNA"/>
</dbReference>
<dbReference type="STRING" id="1735162.PeribacterB2_0444"/>
<protein>
    <submittedName>
        <fullName evidence="1">Uncharacterized protein</fullName>
    </submittedName>
</protein>
<name>A0A0S1SEB8_9BACT</name>
<accession>A0A0S1SEB8</accession>
<accession>A0A0S1STW4</accession>
<sequence length="76" mass="8292">MHPEVLTDRPISALSAVRIDCSKSPETALTAVLDWISTCPDRAQMHVILPSLRGQAAHRQALSGLQRLGCRVTCKI</sequence>
<proteinExistence type="predicted"/>
<accession>A0A0S1SN06</accession>
<accession>A0A0S1SI19</accession>
<evidence type="ECO:0000313" key="1">
    <source>
        <dbReference type="EMBL" id="ALM13136.1"/>
    </source>
</evidence>
<dbReference type="Proteomes" id="UP000069135">
    <property type="component" value="Chromosome"/>
</dbReference>
<evidence type="ECO:0000313" key="2">
    <source>
        <dbReference type="Proteomes" id="UP000069135"/>
    </source>
</evidence>
<reference evidence="1 2" key="2">
    <citation type="journal article" date="2016" name="PeerJ">
        <title>Analysis of five complete genome sequences for members of the class Peribacteria in the recently recognized Peregrinibacteria bacterial phylum.</title>
        <authorList>
            <person name="Anantharaman K."/>
            <person name="Brown C.T."/>
            <person name="Burstein D."/>
            <person name="Castelle C.J."/>
            <person name="Probst A.J."/>
            <person name="Thomas B.C."/>
            <person name="Williams K.H."/>
            <person name="Banfield J.F."/>
        </authorList>
    </citation>
    <scope>NUCLEOTIDE SEQUENCE [LARGE SCALE GENOMIC DNA]</scope>
    <source>
        <strain evidence="1">RIFOXYD1_FULL_PER-ii_59_16</strain>
    </source>
</reference>
<organism evidence="1 2">
    <name type="scientific">Candidatus Peribacter riflensis</name>
    <dbReference type="NCBI Taxonomy" id="1735162"/>
    <lineage>
        <taxon>Bacteria</taxon>
        <taxon>Candidatus Peregrinibacteriota</taxon>
        <taxon>Candidatus Peribacteria</taxon>
        <taxon>Candidatus Peribacterales</taxon>
        <taxon>Candidatus Peribacteraceae</taxon>
        <taxon>Candidatus Peribacter</taxon>
    </lineage>
</organism>
<gene>
    <name evidence="1" type="ORF">PeribacterD1_0445</name>
</gene>